<dbReference type="EMBL" id="PEVA01000043">
    <property type="protein sequence ID" value="PIV08761.1"/>
    <property type="molecule type" value="Genomic_DNA"/>
</dbReference>
<evidence type="ECO:0008006" key="3">
    <source>
        <dbReference type="Google" id="ProtNLM"/>
    </source>
</evidence>
<dbReference type="AlphaFoldDB" id="A0A2M7BTE7"/>
<organism evidence="1 2">
    <name type="scientific">Candidatus Roizmanbacteria bacterium CG03_land_8_20_14_0_80_39_12</name>
    <dbReference type="NCBI Taxonomy" id="1974847"/>
    <lineage>
        <taxon>Bacteria</taxon>
        <taxon>Candidatus Roizmaniibacteriota</taxon>
    </lineage>
</organism>
<name>A0A2M7BTE7_9BACT</name>
<accession>A0A2M7BTE7</accession>
<proteinExistence type="predicted"/>
<gene>
    <name evidence="1" type="ORF">COS52_01105</name>
</gene>
<evidence type="ECO:0000313" key="1">
    <source>
        <dbReference type="EMBL" id="PIV08761.1"/>
    </source>
</evidence>
<sequence>MYCTIIYRMKSNRSDYKKIEGFEWDEGNSDKNWIKHNVHYKEAEEVFLNSPRVLLPDTEHSLIEKRLTLLGFTDKGRKLIIIFTVRNNKFRVISARDMNKKERSTYEKTTKNYTAV</sequence>
<reference evidence="2" key="1">
    <citation type="submission" date="2017-09" db="EMBL/GenBank/DDBJ databases">
        <title>Depth-based differentiation of microbial function through sediment-hosted aquifers and enrichment of novel symbionts in the deep terrestrial subsurface.</title>
        <authorList>
            <person name="Probst A.J."/>
            <person name="Ladd B."/>
            <person name="Jarett J.K."/>
            <person name="Geller-Mcgrath D.E."/>
            <person name="Sieber C.M.K."/>
            <person name="Emerson J.B."/>
            <person name="Anantharaman K."/>
            <person name="Thomas B.C."/>
            <person name="Malmstrom R."/>
            <person name="Stieglmeier M."/>
            <person name="Klingl A."/>
            <person name="Woyke T."/>
            <person name="Ryan C.M."/>
            <person name="Banfield J.F."/>
        </authorList>
    </citation>
    <scope>NUCLEOTIDE SEQUENCE [LARGE SCALE GENOMIC DNA]</scope>
</reference>
<dbReference type="Proteomes" id="UP000230119">
    <property type="component" value="Unassembled WGS sequence"/>
</dbReference>
<dbReference type="Pfam" id="PF04365">
    <property type="entry name" value="BrnT_toxin"/>
    <property type="match status" value="1"/>
</dbReference>
<comment type="caution">
    <text evidence="1">The sequence shown here is derived from an EMBL/GenBank/DDBJ whole genome shotgun (WGS) entry which is preliminary data.</text>
</comment>
<dbReference type="InterPro" id="IPR007460">
    <property type="entry name" value="BrnT_toxin"/>
</dbReference>
<protein>
    <recommendedName>
        <fullName evidence="3">BrnT family toxin</fullName>
    </recommendedName>
</protein>
<dbReference type="Gene3D" id="3.10.450.530">
    <property type="entry name" value="Ribonuclease toxin, BrnT, of type II toxin-antitoxin system"/>
    <property type="match status" value="1"/>
</dbReference>
<dbReference type="InterPro" id="IPR038573">
    <property type="entry name" value="BrnT_sf"/>
</dbReference>
<evidence type="ECO:0000313" key="2">
    <source>
        <dbReference type="Proteomes" id="UP000230119"/>
    </source>
</evidence>